<keyword evidence="3" id="KW-0121">Carboxypeptidase</keyword>
<proteinExistence type="predicted"/>
<evidence type="ECO:0000256" key="1">
    <source>
        <dbReference type="SAM" id="MobiDB-lite"/>
    </source>
</evidence>
<name>A0A4R6UGY6_9ACTN</name>
<dbReference type="OrthoDB" id="3499702at2"/>
<dbReference type="InterPro" id="IPR001466">
    <property type="entry name" value="Beta-lactam-related"/>
</dbReference>
<keyword evidence="3" id="KW-0645">Protease</keyword>
<dbReference type="EMBL" id="SNYN01000026">
    <property type="protein sequence ID" value="TDQ46101.1"/>
    <property type="molecule type" value="Genomic_DNA"/>
</dbReference>
<dbReference type="Gene3D" id="3.40.710.10">
    <property type="entry name" value="DD-peptidase/beta-lactamase superfamily"/>
    <property type="match status" value="1"/>
</dbReference>
<feature type="domain" description="Beta-lactamase-related" evidence="2">
    <location>
        <begin position="51"/>
        <end position="385"/>
    </location>
</feature>
<feature type="region of interest" description="Disordered" evidence="1">
    <location>
        <begin position="1"/>
        <end position="21"/>
    </location>
</feature>
<keyword evidence="3" id="KW-0378">Hydrolase</keyword>
<dbReference type="Pfam" id="PF00144">
    <property type="entry name" value="Beta-lactamase"/>
    <property type="match status" value="1"/>
</dbReference>
<dbReference type="PANTHER" id="PTHR46825:SF7">
    <property type="entry name" value="D-ALANYL-D-ALANINE CARBOXYPEPTIDASE"/>
    <property type="match status" value="1"/>
</dbReference>
<organism evidence="3 4">
    <name type="scientific">Actinorugispora endophytica</name>
    <dbReference type="NCBI Taxonomy" id="1605990"/>
    <lineage>
        <taxon>Bacteria</taxon>
        <taxon>Bacillati</taxon>
        <taxon>Actinomycetota</taxon>
        <taxon>Actinomycetes</taxon>
        <taxon>Streptosporangiales</taxon>
        <taxon>Nocardiopsidaceae</taxon>
        <taxon>Actinorugispora</taxon>
    </lineage>
</organism>
<dbReference type="InterPro" id="IPR012338">
    <property type="entry name" value="Beta-lactam/transpept-like"/>
</dbReference>
<dbReference type="RefSeq" id="WP_133743212.1">
    <property type="nucleotide sequence ID" value="NZ_SNYN01000026.1"/>
</dbReference>
<protein>
    <submittedName>
        <fullName evidence="3">D-alanyl-D-alanine carboxypeptidase</fullName>
    </submittedName>
</protein>
<keyword evidence="4" id="KW-1185">Reference proteome</keyword>
<dbReference type="AlphaFoldDB" id="A0A4R6UGY6"/>
<dbReference type="GO" id="GO:0004180">
    <property type="term" value="F:carboxypeptidase activity"/>
    <property type="evidence" value="ECO:0007669"/>
    <property type="project" value="UniProtKB-KW"/>
</dbReference>
<reference evidence="3 4" key="1">
    <citation type="submission" date="2019-03" db="EMBL/GenBank/DDBJ databases">
        <title>Genomic Encyclopedia of Type Strains, Phase IV (KMG-IV): sequencing the most valuable type-strain genomes for metagenomic binning, comparative biology and taxonomic classification.</title>
        <authorList>
            <person name="Goeker M."/>
        </authorList>
    </citation>
    <scope>NUCLEOTIDE SEQUENCE [LARGE SCALE GENOMIC DNA]</scope>
    <source>
        <strain evidence="3 4">DSM 46770</strain>
    </source>
</reference>
<comment type="caution">
    <text evidence="3">The sequence shown here is derived from an EMBL/GenBank/DDBJ whole genome shotgun (WGS) entry which is preliminary data.</text>
</comment>
<evidence type="ECO:0000259" key="2">
    <source>
        <dbReference type="Pfam" id="PF00144"/>
    </source>
</evidence>
<accession>A0A4R6UGY6</accession>
<sequence length="403" mass="43148">MGDSLHTIDDNGQASRVSPRPSAAATLLSAAAAGSRAEPDAADGRDRPELREAIQAVVDTGFAGAQMRVHDERGEWVGSAGVRKLGETAEPHRNGLFRVASTTKTFVATLVLQLVAEGRIGLDDTVAGHLTRFGLDRRVTVRMLLQHTSGVHNFTGEPGPDGVHGQGLPAWGKEWVDTRLRAYRPEELVEFALSKPARFEPGTAFSYSNTNYVLAALLVGELTGRPYGEEMRRRILEPLGLRDTVVPGARLEIPGPHAHGYYRYEDAGEWKVVDVTRQNPSLLHGAGEMISTTRDLHMFFSTLLGGGLLPAPLLAEMLTPDPTIGYGLGLFVQELGSDCGGGTIVHHNGGSPGGYGTLMISTPDGRRTLTASLTTGDAEMDPVAEFPQVLEGLIKAVFCEGRP</sequence>
<dbReference type="SUPFAM" id="SSF56601">
    <property type="entry name" value="beta-lactamase/transpeptidase-like"/>
    <property type="match status" value="1"/>
</dbReference>
<dbReference type="InterPro" id="IPR050491">
    <property type="entry name" value="AmpC-like"/>
</dbReference>
<evidence type="ECO:0000313" key="3">
    <source>
        <dbReference type="EMBL" id="TDQ46101.1"/>
    </source>
</evidence>
<gene>
    <name evidence="3" type="ORF">EV190_1268</name>
</gene>
<dbReference type="PANTHER" id="PTHR46825">
    <property type="entry name" value="D-ALANYL-D-ALANINE-CARBOXYPEPTIDASE/ENDOPEPTIDASE AMPH"/>
    <property type="match status" value="1"/>
</dbReference>
<evidence type="ECO:0000313" key="4">
    <source>
        <dbReference type="Proteomes" id="UP000295281"/>
    </source>
</evidence>
<dbReference type="Proteomes" id="UP000295281">
    <property type="component" value="Unassembled WGS sequence"/>
</dbReference>